<reference evidence="2" key="1">
    <citation type="journal article" date="2023" name="bioRxiv">
        <title>Scaffold-level genome assemblies of two parasitoid biocontrol wasps reveal the parthenogenesis mechanism and an associated novel virus.</title>
        <authorList>
            <person name="Inwood S."/>
            <person name="Skelly J."/>
            <person name="Guhlin J."/>
            <person name="Harrop T."/>
            <person name="Goldson S."/>
            <person name="Dearden P."/>
        </authorList>
    </citation>
    <scope>NUCLEOTIDE SEQUENCE</scope>
    <source>
        <strain evidence="2">Lincoln</strain>
        <tissue evidence="2">Whole body</tissue>
    </source>
</reference>
<reference evidence="2" key="2">
    <citation type="submission" date="2023-03" db="EMBL/GenBank/DDBJ databases">
        <authorList>
            <person name="Inwood S.N."/>
            <person name="Skelly J.G."/>
            <person name="Guhlin J."/>
            <person name="Harrop T.W.R."/>
            <person name="Goldson S.G."/>
            <person name="Dearden P.K."/>
        </authorList>
    </citation>
    <scope>NUCLEOTIDE SEQUENCE</scope>
    <source>
        <strain evidence="2">Lincoln</strain>
        <tissue evidence="2">Whole body</tissue>
    </source>
</reference>
<evidence type="ECO:0000313" key="3">
    <source>
        <dbReference type="Proteomes" id="UP001168972"/>
    </source>
</evidence>
<feature type="region of interest" description="Disordered" evidence="1">
    <location>
        <begin position="285"/>
        <end position="328"/>
    </location>
</feature>
<dbReference type="Proteomes" id="UP001168972">
    <property type="component" value="Unassembled WGS sequence"/>
</dbReference>
<feature type="region of interest" description="Disordered" evidence="1">
    <location>
        <begin position="1"/>
        <end position="21"/>
    </location>
</feature>
<accession>A0AA39FTL6</accession>
<protein>
    <submittedName>
        <fullName evidence="2">Uncharacterized protein</fullName>
    </submittedName>
</protein>
<feature type="region of interest" description="Disordered" evidence="1">
    <location>
        <begin position="599"/>
        <end position="625"/>
    </location>
</feature>
<keyword evidence="3" id="KW-1185">Reference proteome</keyword>
<gene>
    <name evidence="2" type="ORF">PV327_009125</name>
</gene>
<comment type="caution">
    <text evidence="2">The sequence shown here is derived from an EMBL/GenBank/DDBJ whole genome shotgun (WGS) entry which is preliminary data.</text>
</comment>
<name>A0AA39FTL6_MICHY</name>
<evidence type="ECO:0000313" key="2">
    <source>
        <dbReference type="EMBL" id="KAK0175371.1"/>
    </source>
</evidence>
<sequence length="625" mass="71480">MTHSLNQPRRPSVSIYEYPEDLNPFKDDEMEQVELRKPYIPLNNEKSGTKEHKQKFWTFGKSRKKRSNSFSIKSTWNGIFGKRKDCDGSERKQPAITTVSSTYRNTSCNPETVASRLSTDQQEFNQALWTLARRRKYTLDNSSRYSSSLTVNGDPRRIYDGCPQDTTASIMGDLTPKPPARRFGQASPKPNEEIPPLNYEDHCQIKNTEDDDCNMPIPPKRSGIRSSQRLCVPSDTDENNSSIINDTMIDENENIPEDYVFKRFNRSAVQKSNLSINSCTSMSSVYHSGRKKRRAPPPPVDTSANVSLQKSKEESNIQADSDTNDNRKNLESIDIVKVAEDIDEMTKRNQILDDNSTSMIVNNNNLSVEMDNEKDNSSLITDTANDSNENTNNSLNDISMDDASLKVELKKEMDECVEIVKDVDLIEDIDDIDVALRKKESLGNLSSNESFCVKEEIEKIERQIKLLETNKIRSRTCSLSYYDDDDILDNVSLQRSASRRSLQENRRNFFRDLTRNNKNDRVKIEIKELPREQNDIKIVRLSESPTCNVSATINNELEKPVKVIELHISEPIKQKPEFTISEKDINPIPKPRRHNALQINNNNQININESLSNNSEEDEKSASSM</sequence>
<dbReference type="EMBL" id="JAQQBR010000005">
    <property type="protein sequence ID" value="KAK0175371.1"/>
    <property type="molecule type" value="Genomic_DNA"/>
</dbReference>
<feature type="region of interest" description="Disordered" evidence="1">
    <location>
        <begin position="208"/>
        <end position="242"/>
    </location>
</feature>
<evidence type="ECO:0000256" key="1">
    <source>
        <dbReference type="SAM" id="MobiDB-lite"/>
    </source>
</evidence>
<proteinExistence type="predicted"/>
<dbReference type="AlphaFoldDB" id="A0AA39FTL6"/>
<organism evidence="2 3">
    <name type="scientific">Microctonus hyperodae</name>
    <name type="common">Parasitoid wasp</name>
    <dbReference type="NCBI Taxonomy" id="165561"/>
    <lineage>
        <taxon>Eukaryota</taxon>
        <taxon>Metazoa</taxon>
        <taxon>Ecdysozoa</taxon>
        <taxon>Arthropoda</taxon>
        <taxon>Hexapoda</taxon>
        <taxon>Insecta</taxon>
        <taxon>Pterygota</taxon>
        <taxon>Neoptera</taxon>
        <taxon>Endopterygota</taxon>
        <taxon>Hymenoptera</taxon>
        <taxon>Apocrita</taxon>
        <taxon>Ichneumonoidea</taxon>
        <taxon>Braconidae</taxon>
        <taxon>Euphorinae</taxon>
        <taxon>Microctonus</taxon>
    </lineage>
</organism>
<feature type="compositionally biased region" description="Low complexity" evidence="1">
    <location>
        <begin position="599"/>
        <end position="614"/>
    </location>
</feature>